<evidence type="ECO:0000313" key="2">
    <source>
        <dbReference type="EMBL" id="CAH9079475.1"/>
    </source>
</evidence>
<dbReference type="InterPro" id="IPR001810">
    <property type="entry name" value="F-box_dom"/>
</dbReference>
<dbReference type="SMART" id="SM01204">
    <property type="entry name" value="FIST_C"/>
    <property type="match status" value="1"/>
</dbReference>
<sequence>MGEPSLIQRMQRESSTIDLIGEDLLHNIFSRLPATSCASVACVSRFWNHVATRLLSSPKFSSALSLNPSLQGAVNEVVNEVLSQPIRPQFAIASIGPSFSLKDAHALISRSLGSRTPLVTCISQGIIGRDALTHEFREVQWDIFDEDDDNAGDINMTQNENFGVLLSVGFFPGLRVSLIPLLQNNLIAKGLMLDEFVMSIREYTSLVSGTTSPLGIIMFTDRETDMRNVVMKMDYAFSTETVIVGDGGGQIIYQIGNVVNTMGNKDCATATLALVFAKDRNKPPGVGETQFHFFFSNGICPFEPTFKVASVRERHIDYSTWITAKRLTHQENFDGQTLLDHVRHKAGDLFDHQALFIGVTKKRKCSVGMEKVKWITFQEFHEVLRGDEEYLYVNGLGIKNEDTFRFYMSDPDTALSSYKNVSEELKCLKHAYEDDTRNHTSHKKTILCGISFACCGRGEPFFGRANVDSLPFLENFPGVPFAGTFCAGEIGRMDSSSSNHEENCSTTARCCLHVFSTAYLVVSYTPPANTPLANLHL</sequence>
<gene>
    <name evidence="2" type="ORF">CEPIT_LOCUS6935</name>
</gene>
<protein>
    <recommendedName>
        <fullName evidence="1">FIST C-domain domain-containing protein</fullName>
    </recommendedName>
</protein>
<dbReference type="SUPFAM" id="SSF81383">
    <property type="entry name" value="F-box domain"/>
    <property type="match status" value="1"/>
</dbReference>
<dbReference type="EMBL" id="CAMAPF010000033">
    <property type="protein sequence ID" value="CAH9079475.1"/>
    <property type="molecule type" value="Genomic_DNA"/>
</dbReference>
<dbReference type="InterPro" id="IPR036047">
    <property type="entry name" value="F-box-like_dom_sf"/>
</dbReference>
<dbReference type="AlphaFoldDB" id="A0AAV0CRB8"/>
<comment type="caution">
    <text evidence="2">The sequence shown here is derived from an EMBL/GenBank/DDBJ whole genome shotgun (WGS) entry which is preliminary data.</text>
</comment>
<dbReference type="PANTHER" id="PTHR14939:SF5">
    <property type="entry name" value="F-BOX ONLY PROTEIN 22"/>
    <property type="match status" value="1"/>
</dbReference>
<dbReference type="InterPro" id="IPR019494">
    <property type="entry name" value="FIST_C"/>
</dbReference>
<dbReference type="GO" id="GO:0000209">
    <property type="term" value="P:protein polyubiquitination"/>
    <property type="evidence" value="ECO:0007669"/>
    <property type="project" value="TreeGrafter"/>
</dbReference>
<keyword evidence="3" id="KW-1185">Reference proteome</keyword>
<dbReference type="GO" id="GO:0032436">
    <property type="term" value="P:positive regulation of proteasomal ubiquitin-dependent protein catabolic process"/>
    <property type="evidence" value="ECO:0007669"/>
    <property type="project" value="TreeGrafter"/>
</dbReference>
<evidence type="ECO:0000313" key="3">
    <source>
        <dbReference type="Proteomes" id="UP001152523"/>
    </source>
</evidence>
<dbReference type="Proteomes" id="UP001152523">
    <property type="component" value="Unassembled WGS sequence"/>
</dbReference>
<reference evidence="2" key="1">
    <citation type="submission" date="2022-07" db="EMBL/GenBank/DDBJ databases">
        <authorList>
            <person name="Macas J."/>
            <person name="Novak P."/>
            <person name="Neumann P."/>
        </authorList>
    </citation>
    <scope>NUCLEOTIDE SEQUENCE</scope>
</reference>
<organism evidence="2 3">
    <name type="scientific">Cuscuta epithymum</name>
    <dbReference type="NCBI Taxonomy" id="186058"/>
    <lineage>
        <taxon>Eukaryota</taxon>
        <taxon>Viridiplantae</taxon>
        <taxon>Streptophyta</taxon>
        <taxon>Embryophyta</taxon>
        <taxon>Tracheophyta</taxon>
        <taxon>Spermatophyta</taxon>
        <taxon>Magnoliopsida</taxon>
        <taxon>eudicotyledons</taxon>
        <taxon>Gunneridae</taxon>
        <taxon>Pentapetalae</taxon>
        <taxon>asterids</taxon>
        <taxon>lamiids</taxon>
        <taxon>Solanales</taxon>
        <taxon>Convolvulaceae</taxon>
        <taxon>Cuscuteae</taxon>
        <taxon>Cuscuta</taxon>
        <taxon>Cuscuta subgen. Cuscuta</taxon>
    </lineage>
</organism>
<dbReference type="Gene3D" id="1.20.1280.50">
    <property type="match status" value="1"/>
</dbReference>
<dbReference type="Pfam" id="PF12937">
    <property type="entry name" value="F-box-like"/>
    <property type="match status" value="1"/>
</dbReference>
<proteinExistence type="predicted"/>
<dbReference type="PANTHER" id="PTHR14939">
    <property type="entry name" value="F-BOX ONLY PROTEIN 22"/>
    <property type="match status" value="1"/>
</dbReference>
<accession>A0AAV0CRB8</accession>
<feature type="domain" description="FIST C-domain" evidence="1">
    <location>
        <begin position="338"/>
        <end position="493"/>
    </location>
</feature>
<evidence type="ECO:0000259" key="1">
    <source>
        <dbReference type="SMART" id="SM01204"/>
    </source>
</evidence>
<name>A0AAV0CRB8_9ASTE</name>